<comment type="similarity">
    <text evidence="1">Belongs to the PrpD family.</text>
</comment>
<dbReference type="Pfam" id="PF03972">
    <property type="entry name" value="MmgE_PrpD_N"/>
    <property type="match status" value="1"/>
</dbReference>
<dbReference type="PANTHER" id="PTHR16943">
    <property type="entry name" value="2-METHYLCITRATE DEHYDRATASE-RELATED"/>
    <property type="match status" value="1"/>
</dbReference>
<sequence>MTRPTLIGQLAAWAGDMELGDAPDRVVAHLKCQLLSQLAAARAGYAHPLGGRIVRAYGGPLHDDPARAAVSLAMAAICLDYDDTAYAGHLSHSCVTVPVAYAAPLALDGHQLLTAILAANETAARITAAATLGPFRGQAAGHTHLAGAVAGRLRAEEAPAGTWTDALGLAFSVPTWPLARGFLATDAKGFAAVAPLQTGLSACDGAHAGLRGPGDVLEHPQGFLHQFAEVPLPEEAVAGLGTLWHTETLSYKVHPGSAYTSAAVDCAVDLHTAGIDADDIAEVVVEGSLFTHGLDRTARGADIGPGSGVAALNFSLPYNVATALLTGALLPADLAPPAVERPERWELAAKVRTVHDPELSRAALLATAPLGQALRRAGKRAEAWVRAADERAADVLPPPWLAPETDFRWATKRLGARVVVRLRDGRELRAERPEAVGAVGSADHAALAELTGEKFLRCGGDPEVVDLVGELPDLGPAGTRRLITLALAGVQGEREEVRPGRRRPRHIRKKVMDTSALEAAYDHLRGAAVPDRTLAEVALEAAALAATARQVLTGGAPVLDPVAPEAVAELLASADRALLADLLRRNASDLLGVLDRTPRESGDTAVRVRLPEGTERPEPWARLLHNRTAGAR</sequence>
<dbReference type="SUPFAM" id="SSF103378">
    <property type="entry name" value="2-methylcitrate dehydratase PrpD"/>
    <property type="match status" value="1"/>
</dbReference>
<dbReference type="AlphaFoldDB" id="A0AB39P2I2"/>
<feature type="domain" description="MmgE/PrpD N-terminal" evidence="2">
    <location>
        <begin position="9"/>
        <end position="229"/>
    </location>
</feature>
<evidence type="ECO:0000259" key="2">
    <source>
        <dbReference type="Pfam" id="PF03972"/>
    </source>
</evidence>
<dbReference type="Gene3D" id="1.10.4100.10">
    <property type="entry name" value="2-methylcitrate dehydratase PrpD"/>
    <property type="match status" value="1"/>
</dbReference>
<gene>
    <name evidence="4" type="ORF">AB5J56_07580</name>
</gene>
<dbReference type="InterPro" id="IPR036148">
    <property type="entry name" value="MmgE/PrpD_sf"/>
</dbReference>
<evidence type="ECO:0000259" key="3">
    <source>
        <dbReference type="Pfam" id="PF19305"/>
    </source>
</evidence>
<dbReference type="InterPro" id="IPR005656">
    <property type="entry name" value="MmgE_PrpD"/>
</dbReference>
<dbReference type="EMBL" id="CP163435">
    <property type="protein sequence ID" value="XDQ24549.1"/>
    <property type="molecule type" value="Genomic_DNA"/>
</dbReference>
<reference evidence="4" key="1">
    <citation type="submission" date="2024-07" db="EMBL/GenBank/DDBJ databases">
        <authorList>
            <person name="Yu S.T."/>
        </authorList>
    </citation>
    <scope>NUCLEOTIDE SEQUENCE</scope>
    <source>
        <strain evidence="4">R21</strain>
    </source>
</reference>
<feature type="domain" description="MmgE/PrpD C-terminal" evidence="3">
    <location>
        <begin position="254"/>
        <end position="363"/>
    </location>
</feature>
<dbReference type="PANTHER" id="PTHR16943:SF8">
    <property type="entry name" value="2-METHYLCITRATE DEHYDRATASE"/>
    <property type="match status" value="1"/>
</dbReference>
<dbReference type="InterPro" id="IPR045336">
    <property type="entry name" value="MmgE_PrpD_N"/>
</dbReference>
<organism evidence="4">
    <name type="scientific">Streptomyces sp. R21</name>
    <dbReference type="NCBI Taxonomy" id="3238627"/>
    <lineage>
        <taxon>Bacteria</taxon>
        <taxon>Bacillati</taxon>
        <taxon>Actinomycetota</taxon>
        <taxon>Actinomycetes</taxon>
        <taxon>Kitasatosporales</taxon>
        <taxon>Streptomycetaceae</taxon>
        <taxon>Streptomyces</taxon>
    </lineage>
</organism>
<dbReference type="InterPro" id="IPR042183">
    <property type="entry name" value="MmgE/PrpD_sf_1"/>
</dbReference>
<dbReference type="GO" id="GO:0016829">
    <property type="term" value="F:lyase activity"/>
    <property type="evidence" value="ECO:0007669"/>
    <property type="project" value="InterPro"/>
</dbReference>
<dbReference type="Pfam" id="PF19305">
    <property type="entry name" value="MmgE_PrpD_C"/>
    <property type="match status" value="1"/>
</dbReference>
<name>A0AB39P2I2_9ACTN</name>
<evidence type="ECO:0000256" key="1">
    <source>
        <dbReference type="ARBA" id="ARBA00006174"/>
    </source>
</evidence>
<dbReference type="RefSeq" id="WP_369231296.1">
    <property type="nucleotide sequence ID" value="NZ_CP163435.1"/>
</dbReference>
<dbReference type="InterPro" id="IPR045337">
    <property type="entry name" value="MmgE_PrpD_C"/>
</dbReference>
<evidence type="ECO:0000313" key="4">
    <source>
        <dbReference type="EMBL" id="XDQ24549.1"/>
    </source>
</evidence>
<protein>
    <submittedName>
        <fullName evidence="4">MmgE/PrpD family protein</fullName>
    </submittedName>
</protein>
<proteinExistence type="inferred from homology"/>
<accession>A0AB39P2I2</accession>